<dbReference type="InterPro" id="IPR001036">
    <property type="entry name" value="Acrflvin-R"/>
</dbReference>
<feature type="transmembrane region" description="Helical" evidence="1">
    <location>
        <begin position="875"/>
        <end position="895"/>
    </location>
</feature>
<keyword evidence="3" id="KW-1185">Reference proteome</keyword>
<dbReference type="SUPFAM" id="SSF82693">
    <property type="entry name" value="Multidrug efflux transporter AcrB pore domain, PN1, PN2, PC1 and PC2 subdomains"/>
    <property type="match status" value="1"/>
</dbReference>
<evidence type="ECO:0000313" key="2">
    <source>
        <dbReference type="EMBL" id="MBL0386017.1"/>
    </source>
</evidence>
<dbReference type="Gene3D" id="3.30.70.1430">
    <property type="entry name" value="Multidrug efflux transporter AcrB pore domain"/>
    <property type="match status" value="2"/>
</dbReference>
<dbReference type="SUPFAM" id="SSF82714">
    <property type="entry name" value="Multidrug efflux transporter AcrB TolC docking domain, DN and DC subdomains"/>
    <property type="match status" value="2"/>
</dbReference>
<feature type="transmembrane region" description="Helical" evidence="1">
    <location>
        <begin position="520"/>
        <end position="545"/>
    </location>
</feature>
<dbReference type="SUPFAM" id="SSF82866">
    <property type="entry name" value="Multidrug efflux transporter AcrB transmembrane domain"/>
    <property type="match status" value="2"/>
</dbReference>
<dbReference type="Gene3D" id="1.20.1640.10">
    <property type="entry name" value="Multidrug efflux transporter AcrB transmembrane domain"/>
    <property type="match status" value="2"/>
</dbReference>
<feature type="transmembrane region" description="Helical" evidence="1">
    <location>
        <begin position="901"/>
        <end position="926"/>
    </location>
</feature>
<dbReference type="Gene3D" id="3.30.2090.10">
    <property type="entry name" value="Multidrug efflux transporter AcrB TolC docking domain, DN and DC subdomains"/>
    <property type="match status" value="2"/>
</dbReference>
<accession>A0ABS1J724</accession>
<reference evidence="2 3" key="1">
    <citation type="submission" date="2021-01" db="EMBL/GenBank/DDBJ databases">
        <title>Tumebacillus sp. strain ITR2 16S ribosomal RNA gene Genome sequencing and assembly.</title>
        <authorList>
            <person name="Kang M."/>
        </authorList>
    </citation>
    <scope>NUCLEOTIDE SEQUENCE [LARGE SCALE GENOMIC DNA]</scope>
    <source>
        <strain evidence="2 3">ITR2</strain>
    </source>
</reference>
<name>A0ABS1J724_9BACL</name>
<dbReference type="RefSeq" id="WP_201631730.1">
    <property type="nucleotide sequence ID" value="NZ_JAEQNB010000001.1"/>
</dbReference>
<dbReference type="Pfam" id="PF00873">
    <property type="entry name" value="ACR_tran"/>
    <property type="match status" value="1"/>
</dbReference>
<dbReference type="Proteomes" id="UP000602284">
    <property type="component" value="Unassembled WGS sequence"/>
</dbReference>
<dbReference type="Gene3D" id="3.30.70.1320">
    <property type="entry name" value="Multidrug efflux transporter AcrB pore domain like"/>
    <property type="match status" value="1"/>
</dbReference>
<comment type="caution">
    <text evidence="2">The sequence shown here is derived from an EMBL/GenBank/DDBJ whole genome shotgun (WGS) entry which is preliminary data.</text>
</comment>
<sequence>MNFLTRISLKNPVAIFILSFLLIVGGLFSFQTLKVDLLPNIEFPQLSISAVYPGASPEDVERQVTSVLEKQLKTVSGLDKMSSQSFESMALIQLEFPIGTQMDDVTQQVETLMRNAQLPEKVEPEVQRFSFGSFPVLNAAVFAKNGQNAQAVLEDIQPELEKIPGVNSVSIGGTETQLVNIQVNKAEALKHGLMLSKIQETIKGKFLSMPAGSVVNDSILIPIRVDQKIATMAELENLKLDVPTATAAPMGAGAPAPVLLKDIATIQTQTSRPEITRFNDKDAIALALTKKQDANTVNVVDQAYTVLDKYNDKIDYSIVFDQADGIKKSVSSLIREGLLGALFASLAVLLFLRNIRATIIAVLSIPLSLLVSSIFLAQANITLNIMTLGGMAVAVGRVVDDSIVVIENIFRRIKHNPELLDKKQLTLAATSEMLKAITSSTLTTIVVFLPLGFVGGITGEFFLPFALTIVFALIASLIVSITLTPVLANFSFSKLKHEEREGALQAWYGRVIEASLRKKWLVFVICIPLLLGSFALAGKLGFVFLPNEKQKTIIANVALPASTVIDKTNEVSLDVEKMLRDRKDTIKSVFAGIGSRDFQTGLKKENTFQYYISLNETADTTAEVKALNENIKAIVNKTSDKATITVQEMSSGGPPSNNNVDIDLYSNDQSKLLEASQLVQDQLKKHSELSYIKSNMQEMQTQWVIKIDNDKATAAGVSGYTVLGLTADQTRPVSIGTLELDGQDRSVQLSYDKPLASKSELEDLTLFGTKGIVKLKDIATVEQVSTVSAIQKNDGKIFARVSATVEGTNVQQVSTDVQNDVKNNVKLPDGVSLTAGGGSDETTKTFQQLGLAMGIAVGLVYLVMLFTFGQARIPFVILTSLLFVPTGALIGLYLTGEPVSISAMIGVLMLIGIVVTNAIVLVDRVGQNRDEGMPIRQALIEAGKTRLRPIIMTAFATICALLPLAFTAAEGNLISRGLAVVVIGGLTTATLLTLVIVPVMYELFFRRQHKKETQQAQA</sequence>
<protein>
    <submittedName>
        <fullName evidence="2">Efflux RND transporter permease subunit</fullName>
    </submittedName>
</protein>
<organism evidence="2 3">
    <name type="scientific">Tumebacillus amylolyticus</name>
    <dbReference type="NCBI Taxonomy" id="2801339"/>
    <lineage>
        <taxon>Bacteria</taxon>
        <taxon>Bacillati</taxon>
        <taxon>Bacillota</taxon>
        <taxon>Bacilli</taxon>
        <taxon>Bacillales</taxon>
        <taxon>Alicyclobacillaceae</taxon>
        <taxon>Tumebacillus</taxon>
    </lineage>
</organism>
<dbReference type="Gene3D" id="3.30.70.1440">
    <property type="entry name" value="Multidrug efflux transporter AcrB pore domain"/>
    <property type="match status" value="1"/>
</dbReference>
<dbReference type="InterPro" id="IPR027463">
    <property type="entry name" value="AcrB_DN_DC_subdom"/>
</dbReference>
<evidence type="ECO:0000313" key="3">
    <source>
        <dbReference type="Proteomes" id="UP000602284"/>
    </source>
</evidence>
<dbReference type="EMBL" id="JAEQNB010000001">
    <property type="protein sequence ID" value="MBL0386017.1"/>
    <property type="molecule type" value="Genomic_DNA"/>
</dbReference>
<dbReference type="PANTHER" id="PTHR32063:SF0">
    <property type="entry name" value="SWARMING MOTILITY PROTEIN SWRC"/>
    <property type="match status" value="1"/>
</dbReference>
<feature type="transmembrane region" description="Helical" evidence="1">
    <location>
        <begin position="359"/>
        <end position="379"/>
    </location>
</feature>
<feature type="transmembrane region" description="Helical" evidence="1">
    <location>
        <begin position="978"/>
        <end position="1001"/>
    </location>
</feature>
<keyword evidence="1" id="KW-0812">Transmembrane</keyword>
<proteinExistence type="predicted"/>
<feature type="transmembrane region" description="Helical" evidence="1">
    <location>
        <begin position="947"/>
        <end position="966"/>
    </location>
</feature>
<feature type="transmembrane region" description="Helical" evidence="1">
    <location>
        <begin position="433"/>
        <end position="455"/>
    </location>
</feature>
<gene>
    <name evidence="2" type="ORF">JJB07_05065</name>
</gene>
<feature type="transmembrane region" description="Helical" evidence="1">
    <location>
        <begin position="849"/>
        <end position="868"/>
    </location>
</feature>
<keyword evidence="1" id="KW-1133">Transmembrane helix</keyword>
<dbReference type="PANTHER" id="PTHR32063">
    <property type="match status" value="1"/>
</dbReference>
<evidence type="ECO:0000256" key="1">
    <source>
        <dbReference type="SAM" id="Phobius"/>
    </source>
</evidence>
<dbReference type="PRINTS" id="PR00702">
    <property type="entry name" value="ACRIFLAVINRP"/>
</dbReference>
<feature type="transmembrane region" description="Helical" evidence="1">
    <location>
        <begin position="461"/>
        <end position="490"/>
    </location>
</feature>
<keyword evidence="1" id="KW-0472">Membrane</keyword>